<proteinExistence type="predicted"/>
<geneLocation type="mitochondrion" evidence="1"/>
<organism evidence="1">
    <name type="scientific">Picea glauca</name>
    <name type="common">White spruce</name>
    <name type="synonym">Pinus glauca</name>
    <dbReference type="NCBI Taxonomy" id="3330"/>
    <lineage>
        <taxon>Eukaryota</taxon>
        <taxon>Viridiplantae</taxon>
        <taxon>Streptophyta</taxon>
        <taxon>Embryophyta</taxon>
        <taxon>Tracheophyta</taxon>
        <taxon>Spermatophyta</taxon>
        <taxon>Pinopsida</taxon>
        <taxon>Pinidae</taxon>
        <taxon>Conifers I</taxon>
        <taxon>Pinales</taxon>
        <taxon>Pinaceae</taxon>
        <taxon>Picea</taxon>
    </lineage>
</organism>
<protein>
    <submittedName>
        <fullName evidence="1">Uncharacterized protein</fullName>
    </submittedName>
</protein>
<name>A0A101M4L6_PICGL</name>
<accession>A0A101M4L6</accession>
<keyword evidence="1" id="KW-0496">Mitochondrion</keyword>
<sequence>MEARAIEEYRFREECFKQHDRKEVVSKHRTTVAIHWPYVDEEYHANSSISSPYICNFHKDRNDFFIFRLVGPYSVSCSSCRMNRKERNELIGIEE</sequence>
<evidence type="ECO:0000313" key="1">
    <source>
        <dbReference type="EMBL" id="KUM50730.1"/>
    </source>
</evidence>
<dbReference type="AlphaFoldDB" id="A0A101M4L6"/>
<dbReference type="EMBL" id="LKAM01000001">
    <property type="protein sequence ID" value="KUM50730.1"/>
    <property type="molecule type" value="Genomic_DNA"/>
</dbReference>
<reference evidence="1" key="1">
    <citation type="journal article" date="2015" name="Genome Biol. Evol.">
        <title>Organellar Genomes of White Spruce (Picea glauca): Assembly and Annotation.</title>
        <authorList>
            <person name="Jackman S.D."/>
            <person name="Warren R.L."/>
            <person name="Gibb E.A."/>
            <person name="Vandervalk B.P."/>
            <person name="Mohamadi H."/>
            <person name="Chu J."/>
            <person name="Raymond A."/>
            <person name="Pleasance S."/>
            <person name="Coope R."/>
            <person name="Wildung M.R."/>
            <person name="Ritland C.E."/>
            <person name="Bousquet J."/>
            <person name="Jones S.J."/>
            <person name="Bohlmann J."/>
            <person name="Birol I."/>
        </authorList>
    </citation>
    <scope>NUCLEOTIDE SEQUENCE [LARGE SCALE GENOMIC DNA]</scope>
    <source>
        <tissue evidence="1">Flushing bud</tissue>
    </source>
</reference>
<comment type="caution">
    <text evidence="1">The sequence shown here is derived from an EMBL/GenBank/DDBJ whole genome shotgun (WGS) entry which is preliminary data.</text>
</comment>
<gene>
    <name evidence="1" type="ORF">ABT39_MTgene574</name>
</gene>